<geneLocation type="plasmid" evidence="1 2">
    <name>pSAM1</name>
</geneLocation>
<keyword evidence="1" id="KW-0614">Plasmid</keyword>
<protein>
    <submittedName>
        <fullName evidence="1">Putative PCQ3_73</fullName>
    </submittedName>
</protein>
<dbReference type="RefSeq" id="WP_159042070.1">
    <property type="nucleotide sequence ID" value="NZ_CP012383.1"/>
</dbReference>
<accession>A0A0K2B6V0</accession>
<sequence>MPTKPRKPWRVIVTGPDVRAESDHTSEAKAYALVRASLGEESPADTARVEQWEGGRWWHFETVRADEIRAAQAAIRNIDEK</sequence>
<evidence type="ECO:0000313" key="2">
    <source>
        <dbReference type="Proteomes" id="UP000061018"/>
    </source>
</evidence>
<dbReference type="AlphaFoldDB" id="A0A0K2B6V0"/>
<reference evidence="2" key="1">
    <citation type="journal article" date="2015" name="J. Biotechnol.">
        <title>Complete genome sequence of Streptomyces ambofaciens ATCC 23877, the spiramycin producer.</title>
        <authorList>
            <person name="Thibessard A."/>
            <person name="Haas D."/>
            <person name="Gerbaud C."/>
            <person name="Aigle B."/>
            <person name="Lautru S."/>
            <person name="Pernodet J.L."/>
            <person name="Leblond P."/>
        </authorList>
    </citation>
    <scope>NUCLEOTIDE SEQUENCE [LARGE SCALE GENOMIC DNA]</scope>
    <source>
        <strain evidence="2">ATCC 23877 / 3486 / DSM 40053 / JCM 4204 / NBRC 12836 / NRRL B-2516</strain>
        <plasmid evidence="2">pSAM1</plasmid>
    </source>
</reference>
<dbReference type="Proteomes" id="UP000061018">
    <property type="component" value="Plasmid pSAM1"/>
</dbReference>
<dbReference type="KEGG" id="samb:SAM23877_p098"/>
<proteinExistence type="predicted"/>
<evidence type="ECO:0000313" key="1">
    <source>
        <dbReference type="EMBL" id="AKZ60807.1"/>
    </source>
</evidence>
<dbReference type="EMBL" id="CP012383">
    <property type="protein sequence ID" value="AKZ60807.1"/>
    <property type="molecule type" value="Genomic_DNA"/>
</dbReference>
<name>A0A0K2B6V0_STRA7</name>
<organism evidence="1 2">
    <name type="scientific">Streptomyces ambofaciens (strain ATCC 23877 / 3486 / DSM 40053 / JCM 4204 / NBRC 12836 / NRRL B-2516)</name>
    <dbReference type="NCBI Taxonomy" id="278992"/>
    <lineage>
        <taxon>Bacteria</taxon>
        <taxon>Bacillati</taxon>
        <taxon>Actinomycetota</taxon>
        <taxon>Actinomycetes</taxon>
        <taxon>Kitasatosporales</taxon>
        <taxon>Streptomycetaceae</taxon>
        <taxon>Streptomyces</taxon>
    </lineage>
</organism>
<gene>
    <name evidence="1" type="ORF">SAM23877_p098</name>
</gene>